<dbReference type="RefSeq" id="WP_133736044.1">
    <property type="nucleotide sequence ID" value="NZ_SOAX01000003.1"/>
</dbReference>
<organism evidence="1 2">
    <name type="scientific">Halospina denitrificans</name>
    <dbReference type="NCBI Taxonomy" id="332522"/>
    <lineage>
        <taxon>Bacteria</taxon>
        <taxon>Pseudomonadati</taxon>
        <taxon>Pseudomonadota</taxon>
        <taxon>Gammaproteobacteria</taxon>
        <taxon>Halospina</taxon>
    </lineage>
</organism>
<evidence type="ECO:0000313" key="1">
    <source>
        <dbReference type="EMBL" id="TDT41694.1"/>
    </source>
</evidence>
<dbReference type="OrthoDB" id="6182692at2"/>
<proteinExistence type="predicted"/>
<accession>A0A4R7JUT2</accession>
<sequence length="111" mass="12532">MSEEALKTLSDRASEAHARIQSTYQHINPVVGVRRGMRDNGIPADAMTIECLQTRRRILLVLHDGEPDVVLYQFGSMDEDAGDDFERIALSEVGTEKLFEWMRDYLSDSGS</sequence>
<comment type="caution">
    <text evidence="1">The sequence shown here is derived from an EMBL/GenBank/DDBJ whole genome shotgun (WGS) entry which is preliminary data.</text>
</comment>
<dbReference type="EMBL" id="SOAX01000003">
    <property type="protein sequence ID" value="TDT41694.1"/>
    <property type="molecule type" value="Genomic_DNA"/>
</dbReference>
<evidence type="ECO:0000313" key="2">
    <source>
        <dbReference type="Proteomes" id="UP000295830"/>
    </source>
</evidence>
<dbReference type="Proteomes" id="UP000295830">
    <property type="component" value="Unassembled WGS sequence"/>
</dbReference>
<keyword evidence="2" id="KW-1185">Reference proteome</keyword>
<protein>
    <submittedName>
        <fullName evidence="1">Uncharacterized protein</fullName>
    </submittedName>
</protein>
<dbReference type="AlphaFoldDB" id="A0A4R7JUT2"/>
<gene>
    <name evidence="1" type="ORF">DES49_1796</name>
</gene>
<reference evidence="1 2" key="1">
    <citation type="submission" date="2019-03" db="EMBL/GenBank/DDBJ databases">
        <title>Genomic Encyclopedia of Type Strains, Phase IV (KMG-IV): sequencing the most valuable type-strain genomes for metagenomic binning, comparative biology and taxonomic classification.</title>
        <authorList>
            <person name="Goeker M."/>
        </authorList>
    </citation>
    <scope>NUCLEOTIDE SEQUENCE [LARGE SCALE GENOMIC DNA]</scope>
    <source>
        <strain evidence="1 2">DSM 15505</strain>
    </source>
</reference>
<name>A0A4R7JUT2_9GAMM</name>